<protein>
    <submittedName>
        <fullName evidence="1">Uncharacterized protein</fullName>
    </submittedName>
</protein>
<feature type="non-terminal residue" evidence="1">
    <location>
        <position position="1"/>
    </location>
</feature>
<evidence type="ECO:0000313" key="1">
    <source>
        <dbReference type="EMBL" id="KKK69860.1"/>
    </source>
</evidence>
<accession>A0A0F8Y856</accession>
<organism evidence="1">
    <name type="scientific">marine sediment metagenome</name>
    <dbReference type="NCBI Taxonomy" id="412755"/>
    <lineage>
        <taxon>unclassified sequences</taxon>
        <taxon>metagenomes</taxon>
        <taxon>ecological metagenomes</taxon>
    </lineage>
</organism>
<gene>
    <name evidence="1" type="ORF">LCGC14_2929780</name>
</gene>
<reference evidence="1" key="1">
    <citation type="journal article" date="2015" name="Nature">
        <title>Complex archaea that bridge the gap between prokaryotes and eukaryotes.</title>
        <authorList>
            <person name="Spang A."/>
            <person name="Saw J.H."/>
            <person name="Jorgensen S.L."/>
            <person name="Zaremba-Niedzwiedzka K."/>
            <person name="Martijn J."/>
            <person name="Lind A.E."/>
            <person name="van Eijk R."/>
            <person name="Schleper C."/>
            <person name="Guy L."/>
            <person name="Ettema T.J."/>
        </authorList>
    </citation>
    <scope>NUCLEOTIDE SEQUENCE</scope>
</reference>
<sequence>VNTSQGLVHADKDGRTWWGGSPSLVFVPIFADRKEAQRFRTRATKVLKKKFKVRWFQTIKAKVL</sequence>
<name>A0A0F8Y856_9ZZZZ</name>
<proteinExistence type="predicted"/>
<comment type="caution">
    <text evidence="1">The sequence shown here is derived from an EMBL/GenBank/DDBJ whole genome shotgun (WGS) entry which is preliminary data.</text>
</comment>
<dbReference type="AlphaFoldDB" id="A0A0F8Y856"/>
<dbReference type="EMBL" id="LAZR01058452">
    <property type="protein sequence ID" value="KKK69860.1"/>
    <property type="molecule type" value="Genomic_DNA"/>
</dbReference>